<sequence>MDLEKLKLIISKHDVISFDVFDTLIKRNLGNNKDVFRLLECKVNKLLGTSKKIYDARIAAEANARKRCTYREVNIDEIYENFDDNYSENEKNLIKKMELEIELLVCTANQELQEIYNYCVSIEKPILIISDMYFSASDINKILEKNDYLHHKIVYSSCDERITKWEQGLLFKKVLEKERLLPSQVLHIGNDKNADFKKAKMQGLSAFLIDEGELFPTYYDEEGLFSQEIFTYNWINRFINNNMPIKENDIFKIGYEVFGPLLLGFTKWLAQQVEQKNLKKVFFFSRDGYILKKAFSLYCPNIDSKYFYISRKSVIRPILQYDKSFDDMVKHYKSWDKSFTLEYVLDRFCITVDDVVLDKFKLARQDRFNIDTLKIDQRVESLFDFIKEQIFSDSKAQAILIQSYFHQEQFYGNVGIIDMGAGCSIEFALKYYLKQENLDVNPFYFYLHSAIEENTTRNIFFDSGNKTKPYKVLLRFCYMFLEIFLTAPHGSVKGYQVIDNKVEPILADFEYIGDGKVDEKYYIQELQRGALSFFESSMNQFFDEDISTNIALQNFKNFAITPTLEDIKIWKDYRVILDELRPLILSSKASSFEDSINSIKNSPWLSGAIIEKIKNRYLMKLIFKFYYLYKKYK</sequence>
<dbReference type="SUPFAM" id="SSF56784">
    <property type="entry name" value="HAD-like"/>
    <property type="match status" value="1"/>
</dbReference>
<dbReference type="InterPro" id="IPR036412">
    <property type="entry name" value="HAD-like_sf"/>
</dbReference>
<name>A0A6N3FNE3_9FIRM</name>
<reference evidence="1" key="1">
    <citation type="submission" date="2019-11" db="EMBL/GenBank/DDBJ databases">
        <authorList>
            <person name="Feng L."/>
        </authorList>
    </citation>
    <scope>NUCLEOTIDE SEQUENCE</scope>
    <source>
        <strain evidence="1">VrattiLFYP33</strain>
    </source>
</reference>
<gene>
    <name evidence="1" type="ORF">VRLFYP33_02409</name>
</gene>
<evidence type="ECO:0008006" key="2">
    <source>
        <dbReference type="Google" id="ProtNLM"/>
    </source>
</evidence>
<dbReference type="Gene3D" id="3.40.50.1000">
    <property type="entry name" value="HAD superfamily/HAD-like"/>
    <property type="match status" value="1"/>
</dbReference>
<proteinExistence type="predicted"/>
<protein>
    <recommendedName>
        <fullName evidence="2">Haloacid dehalogenase-like hydrolase</fullName>
    </recommendedName>
</protein>
<dbReference type="Gene3D" id="1.10.150.400">
    <property type="match status" value="1"/>
</dbReference>
<dbReference type="AlphaFoldDB" id="A0A6N3FNE3"/>
<dbReference type="EMBL" id="CACRUX010000102">
    <property type="protein sequence ID" value="VYU53722.1"/>
    <property type="molecule type" value="Genomic_DNA"/>
</dbReference>
<accession>A0A6N3FNE3</accession>
<evidence type="ECO:0000313" key="1">
    <source>
        <dbReference type="EMBL" id="VYU53722.1"/>
    </source>
</evidence>
<dbReference type="InterPro" id="IPR023214">
    <property type="entry name" value="HAD_sf"/>
</dbReference>
<organism evidence="1">
    <name type="scientific">Veillonella ratti</name>
    <dbReference type="NCBI Taxonomy" id="103892"/>
    <lineage>
        <taxon>Bacteria</taxon>
        <taxon>Bacillati</taxon>
        <taxon>Bacillota</taxon>
        <taxon>Negativicutes</taxon>
        <taxon>Veillonellales</taxon>
        <taxon>Veillonellaceae</taxon>
        <taxon>Veillonella</taxon>
    </lineage>
</organism>
<dbReference type="RefSeq" id="WP_021840955.1">
    <property type="nucleotide sequence ID" value="NZ_CACRUX010000102.1"/>
</dbReference>